<evidence type="ECO:0000313" key="2">
    <source>
        <dbReference type="EMBL" id="KAK0737327.1"/>
    </source>
</evidence>
<evidence type="ECO:0000256" key="1">
    <source>
        <dbReference type="SAM" id="Phobius"/>
    </source>
</evidence>
<dbReference type="Proteomes" id="UP001172159">
    <property type="component" value="Unassembled WGS sequence"/>
</dbReference>
<proteinExistence type="predicted"/>
<accession>A0AA40BN83</accession>
<sequence length="329" mass="37223">MNRSTSESIREVQNAYYAFVPMLEANGDIRAQDEVRFQTPTPAFNEVWMVFERYRDFTKTTANCEHDKYFQVCQLWNATYDLNLSWENGIQTVTGTRELMHPVSFPPMDPPGEVTEMARHAYSAYFWVLADQLVGSFSLFEETEGGTANQTRHFPVIRCRIQDSALLGSPDLAVFFDYNEDAGACQIPYGNLSAQRRRDVNLARGRHLGPLIEELGFNVTISLMHNELLTNKTERVVTEWLSVNRYGYDRRGLWIPYGLACAFTCVTIIIGMVMFARHGVMPGNKFQDILAAADSNVIQVARSPDLSQFRPVTAEIKAGAHVLQVGGDR</sequence>
<keyword evidence="1" id="KW-0472">Membrane</keyword>
<keyword evidence="3" id="KW-1185">Reference proteome</keyword>
<comment type="caution">
    <text evidence="2">The sequence shown here is derived from an EMBL/GenBank/DDBJ whole genome shotgun (WGS) entry which is preliminary data.</text>
</comment>
<gene>
    <name evidence="2" type="ORF">B0T21DRAFT_364905</name>
</gene>
<protein>
    <submittedName>
        <fullName evidence="2">Uncharacterized protein</fullName>
    </submittedName>
</protein>
<name>A0AA40BN83_9PEZI</name>
<keyword evidence="1" id="KW-1133">Transmembrane helix</keyword>
<dbReference type="EMBL" id="JAUKTV010000005">
    <property type="protein sequence ID" value="KAK0737327.1"/>
    <property type="molecule type" value="Genomic_DNA"/>
</dbReference>
<dbReference type="AlphaFoldDB" id="A0AA40BN83"/>
<keyword evidence="1" id="KW-0812">Transmembrane</keyword>
<organism evidence="2 3">
    <name type="scientific">Apiosordaria backusii</name>
    <dbReference type="NCBI Taxonomy" id="314023"/>
    <lineage>
        <taxon>Eukaryota</taxon>
        <taxon>Fungi</taxon>
        <taxon>Dikarya</taxon>
        <taxon>Ascomycota</taxon>
        <taxon>Pezizomycotina</taxon>
        <taxon>Sordariomycetes</taxon>
        <taxon>Sordariomycetidae</taxon>
        <taxon>Sordariales</taxon>
        <taxon>Lasiosphaeriaceae</taxon>
        <taxon>Apiosordaria</taxon>
    </lineage>
</organism>
<reference evidence="2" key="1">
    <citation type="submission" date="2023-06" db="EMBL/GenBank/DDBJ databases">
        <title>Genome-scale phylogeny and comparative genomics of the fungal order Sordariales.</title>
        <authorList>
            <consortium name="Lawrence Berkeley National Laboratory"/>
            <person name="Hensen N."/>
            <person name="Bonometti L."/>
            <person name="Westerberg I."/>
            <person name="Brannstrom I.O."/>
            <person name="Guillou S."/>
            <person name="Cros-Aarteil S."/>
            <person name="Calhoun S."/>
            <person name="Haridas S."/>
            <person name="Kuo A."/>
            <person name="Mondo S."/>
            <person name="Pangilinan J."/>
            <person name="Riley R."/>
            <person name="Labutti K."/>
            <person name="Andreopoulos B."/>
            <person name="Lipzen A."/>
            <person name="Chen C."/>
            <person name="Yanf M."/>
            <person name="Daum C."/>
            <person name="Ng V."/>
            <person name="Clum A."/>
            <person name="Steindorff A."/>
            <person name="Ohm R."/>
            <person name="Martin F."/>
            <person name="Silar P."/>
            <person name="Natvig D."/>
            <person name="Lalanne C."/>
            <person name="Gautier V."/>
            <person name="Ament-Velasquez S.L."/>
            <person name="Kruys A."/>
            <person name="Hutchinson M.I."/>
            <person name="Powell A.J."/>
            <person name="Barry K."/>
            <person name="Miller A.N."/>
            <person name="Grigoriev I.V."/>
            <person name="Debuchy R."/>
            <person name="Gladieux P."/>
            <person name="Thoren M.H."/>
            <person name="Johannesson H."/>
        </authorList>
    </citation>
    <scope>NUCLEOTIDE SEQUENCE</scope>
    <source>
        <strain evidence="2">CBS 540.89</strain>
    </source>
</reference>
<evidence type="ECO:0000313" key="3">
    <source>
        <dbReference type="Proteomes" id="UP001172159"/>
    </source>
</evidence>
<feature type="transmembrane region" description="Helical" evidence="1">
    <location>
        <begin position="254"/>
        <end position="276"/>
    </location>
</feature>